<accession>A0A8C4P8A1</accession>
<protein>
    <submittedName>
        <fullName evidence="1">Uncharacterized protein</fullName>
    </submittedName>
</protein>
<reference evidence="1" key="1">
    <citation type="submission" date="2025-08" db="UniProtKB">
        <authorList>
            <consortium name="Ensembl"/>
        </authorList>
    </citation>
    <scope>IDENTIFICATION</scope>
</reference>
<keyword evidence="2" id="KW-1185">Reference proteome</keyword>
<organism evidence="1 2">
    <name type="scientific">Dromaius novaehollandiae</name>
    <name type="common">Emu</name>
    <dbReference type="NCBI Taxonomy" id="8790"/>
    <lineage>
        <taxon>Eukaryota</taxon>
        <taxon>Metazoa</taxon>
        <taxon>Chordata</taxon>
        <taxon>Craniata</taxon>
        <taxon>Vertebrata</taxon>
        <taxon>Euteleostomi</taxon>
        <taxon>Archelosauria</taxon>
        <taxon>Archosauria</taxon>
        <taxon>Dinosauria</taxon>
        <taxon>Saurischia</taxon>
        <taxon>Theropoda</taxon>
        <taxon>Coelurosauria</taxon>
        <taxon>Aves</taxon>
        <taxon>Palaeognathae</taxon>
        <taxon>Casuariiformes</taxon>
        <taxon>Dromaiidae</taxon>
        <taxon>Dromaius</taxon>
    </lineage>
</organism>
<sequence>MALGCHISLSFFNFMVLELPTQLHGQLLSLRCSKCLFLTLYFIMLGHPIMQGLQKQLGQDSSFNSHDSCQARALIETNGCCTCKQTHLSPGAPSPINQTHMAVVGRTWISEAKLSAAEDTEVDGGVSSDTTLNCAEADAKIILFELTHNFPRA</sequence>
<proteinExistence type="predicted"/>
<dbReference type="Ensembl" id="ENSDNVT00000016922.1">
    <property type="protein sequence ID" value="ENSDNVP00000014102.1"/>
    <property type="gene ID" value="ENSDNVG00000009907.1"/>
</dbReference>
<evidence type="ECO:0000313" key="2">
    <source>
        <dbReference type="Proteomes" id="UP000694423"/>
    </source>
</evidence>
<name>A0A8C4P8A1_DRONO</name>
<dbReference type="Proteomes" id="UP000694423">
    <property type="component" value="Unplaced"/>
</dbReference>
<dbReference type="AlphaFoldDB" id="A0A8C4P8A1"/>
<reference evidence="1" key="2">
    <citation type="submission" date="2025-09" db="UniProtKB">
        <authorList>
            <consortium name="Ensembl"/>
        </authorList>
    </citation>
    <scope>IDENTIFICATION</scope>
</reference>
<evidence type="ECO:0000313" key="1">
    <source>
        <dbReference type="Ensembl" id="ENSDNVP00000014102.1"/>
    </source>
</evidence>